<dbReference type="InterPro" id="IPR041588">
    <property type="entry name" value="Integrase_H2C2"/>
</dbReference>
<organism evidence="4 5">
    <name type="scientific">Pygocentrus nattereri</name>
    <name type="common">Red-bellied piranha</name>
    <dbReference type="NCBI Taxonomy" id="42514"/>
    <lineage>
        <taxon>Eukaryota</taxon>
        <taxon>Metazoa</taxon>
        <taxon>Chordata</taxon>
        <taxon>Craniata</taxon>
        <taxon>Vertebrata</taxon>
        <taxon>Euteleostomi</taxon>
        <taxon>Actinopterygii</taxon>
        <taxon>Neopterygii</taxon>
        <taxon>Teleostei</taxon>
        <taxon>Ostariophysi</taxon>
        <taxon>Characiformes</taxon>
        <taxon>Characoidei</taxon>
        <taxon>Pygocentrus</taxon>
    </lineage>
</organism>
<evidence type="ECO:0000256" key="1">
    <source>
        <dbReference type="ARBA" id="ARBA00039658"/>
    </source>
</evidence>
<evidence type="ECO:0000313" key="5">
    <source>
        <dbReference type="Proteomes" id="UP001501920"/>
    </source>
</evidence>
<dbReference type="PROSITE" id="PS50994">
    <property type="entry name" value="INTEGRASE"/>
    <property type="match status" value="1"/>
</dbReference>
<reference evidence="4 5" key="1">
    <citation type="submission" date="2020-10" db="EMBL/GenBank/DDBJ databases">
        <title>Pygocentrus nattereri (red-bellied piranha) genome, fPygNat1, primary haplotype.</title>
        <authorList>
            <person name="Myers G."/>
            <person name="Meyer A."/>
            <person name="Karagic N."/>
            <person name="Pippel M."/>
            <person name="Winkler S."/>
            <person name="Tracey A."/>
            <person name="Wood J."/>
            <person name="Formenti G."/>
            <person name="Howe K."/>
            <person name="Fedrigo O."/>
            <person name="Jarvis E.D."/>
        </authorList>
    </citation>
    <scope>NUCLEOTIDE SEQUENCE [LARGE SCALE GENOMIC DNA]</scope>
</reference>
<keyword evidence="5" id="KW-1185">Reference proteome</keyword>
<proteinExistence type="predicted"/>
<dbReference type="Gene3D" id="1.10.340.70">
    <property type="match status" value="1"/>
</dbReference>
<dbReference type="PANTHER" id="PTHR37984:SF15">
    <property type="entry name" value="INTEGRASE CATALYTIC DOMAIN-CONTAINING PROTEIN"/>
    <property type="match status" value="1"/>
</dbReference>
<dbReference type="InterPro" id="IPR001584">
    <property type="entry name" value="Integrase_cat-core"/>
</dbReference>
<feature type="region of interest" description="Disordered" evidence="2">
    <location>
        <begin position="476"/>
        <end position="525"/>
    </location>
</feature>
<feature type="compositionally biased region" description="Basic and acidic residues" evidence="2">
    <location>
        <begin position="448"/>
        <end position="460"/>
    </location>
</feature>
<reference evidence="4" key="3">
    <citation type="submission" date="2025-09" db="UniProtKB">
        <authorList>
            <consortium name="Ensembl"/>
        </authorList>
    </citation>
    <scope>IDENTIFICATION</scope>
</reference>
<dbReference type="Ensembl" id="ENSPNAT00000054453.1">
    <property type="protein sequence ID" value="ENSPNAP00000072742.1"/>
    <property type="gene ID" value="ENSPNAG00000032078.1"/>
</dbReference>
<feature type="compositionally biased region" description="Acidic residues" evidence="2">
    <location>
        <begin position="489"/>
        <end position="521"/>
    </location>
</feature>
<evidence type="ECO:0000256" key="2">
    <source>
        <dbReference type="SAM" id="MobiDB-lite"/>
    </source>
</evidence>
<accession>A0AAR2LDK7</accession>
<reference evidence="4" key="2">
    <citation type="submission" date="2025-08" db="UniProtKB">
        <authorList>
            <consortium name="Ensembl"/>
        </authorList>
    </citation>
    <scope>IDENTIFICATION</scope>
</reference>
<evidence type="ECO:0000313" key="4">
    <source>
        <dbReference type="Ensembl" id="ENSPNAP00000072742.1"/>
    </source>
</evidence>
<protein>
    <recommendedName>
        <fullName evidence="1">Gypsy retrotransposon integrase-like protein 1</fullName>
    </recommendedName>
</protein>
<dbReference type="Proteomes" id="UP001501920">
    <property type="component" value="Chromosome 19"/>
</dbReference>
<dbReference type="InterPro" id="IPR050951">
    <property type="entry name" value="Retrovirus_Pol_polyprotein"/>
</dbReference>
<name>A0AAR2LDK7_PYGNA</name>
<dbReference type="PANTHER" id="PTHR37984">
    <property type="entry name" value="PROTEIN CBG26694"/>
    <property type="match status" value="1"/>
</dbReference>
<sequence length="538" mass="61630">TVRTGNNPLTYVLTSAKGEWPTNRSEVDPDFALFRREEKKLMMVNGLLYRKTSKAGEEPGLQLVLPAQYREKVLKSLHDESGHLGIERTLALTRDRFYWPKMLANVTNYIKNCGRCVVRKTIPHRASPLQQISSNGICNILIVTDHFTRYAQAYPTRDQKALTVAKVLVEKFFVHYGLPARIHSDQGRDFESKLVKELLQLLGVRKSHTTIYHPQGDPQPERFNRTLLSMLRALKPSQKRQWSQQVALLVHAYNSTRNDATGYSPYLLMFGREARLPIDLCFETPLQVEEGAHHQQYVERLRSNLKQAYQLAVENSDRLHQRNKRRYDACVRPQKLEEGDRVLIRAFGESGKLKDKWSSEPYVVLGKLPNLPVYRLQPERGKRIVKTLHRDHLLPVGCLIRLPGAEDAQDLSLSQAPARQTRQNKPPKRRSGHLLRESSSDPSESEEERIYSRPTDHGRSELSQLQTLFAKREVLTRADTPSYPSEAEVSSEEAEPANLPEDAESVEMQLDDDEEAVESSPEEVLSTEMLYRDASLSY</sequence>
<dbReference type="GO" id="GO:0003676">
    <property type="term" value="F:nucleic acid binding"/>
    <property type="evidence" value="ECO:0007669"/>
    <property type="project" value="InterPro"/>
</dbReference>
<dbReference type="GO" id="GO:0015074">
    <property type="term" value="P:DNA integration"/>
    <property type="evidence" value="ECO:0007669"/>
    <property type="project" value="InterPro"/>
</dbReference>
<dbReference type="FunFam" id="3.30.420.10:FF:000032">
    <property type="entry name" value="Retrovirus-related Pol polyprotein from transposon 297-like Protein"/>
    <property type="match status" value="1"/>
</dbReference>
<dbReference type="GeneTree" id="ENSGT01000000214408"/>
<feature type="region of interest" description="Disordered" evidence="2">
    <location>
        <begin position="410"/>
        <end position="462"/>
    </location>
</feature>
<dbReference type="FunFam" id="1.10.340.70:FF:000001">
    <property type="entry name" value="Retrovirus-related Pol polyprotein from transposon gypsy-like Protein"/>
    <property type="match status" value="1"/>
</dbReference>
<feature type="domain" description="Integrase catalytic" evidence="3">
    <location>
        <begin position="119"/>
        <end position="273"/>
    </location>
</feature>
<dbReference type="InterPro" id="IPR036397">
    <property type="entry name" value="RNaseH_sf"/>
</dbReference>
<dbReference type="Pfam" id="PF17921">
    <property type="entry name" value="Integrase_H2C2"/>
    <property type="match status" value="1"/>
</dbReference>
<dbReference type="SUPFAM" id="SSF53098">
    <property type="entry name" value="Ribonuclease H-like"/>
    <property type="match status" value="1"/>
</dbReference>
<dbReference type="AlphaFoldDB" id="A0AAR2LDK7"/>
<dbReference type="Pfam" id="PF00665">
    <property type="entry name" value="rve"/>
    <property type="match status" value="1"/>
</dbReference>
<dbReference type="InterPro" id="IPR012337">
    <property type="entry name" value="RNaseH-like_sf"/>
</dbReference>
<evidence type="ECO:0000259" key="3">
    <source>
        <dbReference type="PROSITE" id="PS50994"/>
    </source>
</evidence>
<feature type="compositionally biased region" description="Polar residues" evidence="2">
    <location>
        <begin position="411"/>
        <end position="424"/>
    </location>
</feature>
<dbReference type="Gene3D" id="3.30.420.10">
    <property type="entry name" value="Ribonuclease H-like superfamily/Ribonuclease H"/>
    <property type="match status" value="1"/>
</dbReference>